<accession>A0A6C0BAI3</accession>
<protein>
    <recommendedName>
        <fullName evidence="1">NFACT RNA-binding domain-containing protein</fullName>
    </recommendedName>
</protein>
<reference evidence="2" key="1">
    <citation type="journal article" date="2020" name="Nature">
        <title>Giant virus diversity and host interactions through global metagenomics.</title>
        <authorList>
            <person name="Schulz F."/>
            <person name="Roux S."/>
            <person name="Paez-Espino D."/>
            <person name="Jungbluth S."/>
            <person name="Walsh D.A."/>
            <person name="Denef V.J."/>
            <person name="McMahon K.D."/>
            <person name="Konstantinidis K.T."/>
            <person name="Eloe-Fadrosh E.A."/>
            <person name="Kyrpides N.C."/>
            <person name="Woyke T."/>
        </authorList>
    </citation>
    <scope>NUCLEOTIDE SEQUENCE</scope>
    <source>
        <strain evidence="2">GVMAG-M-3300010158-59</strain>
    </source>
</reference>
<feature type="domain" description="NFACT RNA-binding" evidence="1">
    <location>
        <begin position="15"/>
        <end position="105"/>
    </location>
</feature>
<evidence type="ECO:0000313" key="2">
    <source>
        <dbReference type="EMBL" id="QHS89040.1"/>
    </source>
</evidence>
<dbReference type="EMBL" id="MN739104">
    <property type="protein sequence ID" value="QHS89040.1"/>
    <property type="molecule type" value="Genomic_DNA"/>
</dbReference>
<sequence>MSYKSEIKSIQGLNITFYIGKCAAGNFDIIDLAEENDIWFHINNESSAHVIASIPEQLDKKKIKYIIKQGAILCKQHSRFKTSKKSISIVFTKVKHITKTTIPGTVIITEEKIVHV</sequence>
<dbReference type="InterPro" id="IPR008532">
    <property type="entry name" value="NFACT_RNA-bd"/>
</dbReference>
<organism evidence="2">
    <name type="scientific">viral metagenome</name>
    <dbReference type="NCBI Taxonomy" id="1070528"/>
    <lineage>
        <taxon>unclassified sequences</taxon>
        <taxon>metagenomes</taxon>
        <taxon>organismal metagenomes</taxon>
    </lineage>
</organism>
<name>A0A6C0BAI3_9ZZZZ</name>
<evidence type="ECO:0000259" key="1">
    <source>
        <dbReference type="Pfam" id="PF05670"/>
    </source>
</evidence>
<proteinExistence type="predicted"/>
<dbReference type="AlphaFoldDB" id="A0A6C0BAI3"/>
<dbReference type="Pfam" id="PF05670">
    <property type="entry name" value="NFACT-R_1"/>
    <property type="match status" value="1"/>
</dbReference>